<comment type="caution">
    <text evidence="8">The sequence shown here is derived from an EMBL/GenBank/DDBJ whole genome shotgun (WGS) entry which is preliminary data.</text>
</comment>
<keyword evidence="3" id="KW-0731">Sigma factor</keyword>
<name>A0A4S4NVV6_9BACT</name>
<dbReference type="AlphaFoldDB" id="A0A4S4NVV6"/>
<sequence length="174" mass="19854">MREPKFQTWQVIYDRHAAEVEAFVRGRAPAGEADDLLQEVWSALTGALEEQELRDPRAWLFRVARNRLTDLYRRRAARPPIQDITAELEVTDAPVSIGYLSDEDVDEEITAALALLPEAQREVFVRNELGGETLREIAVDLGIPLKTAISRKGYARRRLQGALREVYEDYFGID</sequence>
<evidence type="ECO:0000313" key="8">
    <source>
        <dbReference type="EMBL" id="THH40400.1"/>
    </source>
</evidence>
<evidence type="ECO:0000256" key="2">
    <source>
        <dbReference type="ARBA" id="ARBA00023015"/>
    </source>
</evidence>
<dbReference type="Gene3D" id="1.10.1740.10">
    <property type="match status" value="1"/>
</dbReference>
<evidence type="ECO:0000256" key="5">
    <source>
        <dbReference type="ARBA" id="ARBA00023163"/>
    </source>
</evidence>
<dbReference type="SUPFAM" id="SSF88946">
    <property type="entry name" value="Sigma2 domain of RNA polymerase sigma factors"/>
    <property type="match status" value="1"/>
</dbReference>
<organism evidence="8 9">
    <name type="scientific">Neolewinella litorea</name>
    <dbReference type="NCBI Taxonomy" id="2562452"/>
    <lineage>
        <taxon>Bacteria</taxon>
        <taxon>Pseudomonadati</taxon>
        <taxon>Bacteroidota</taxon>
        <taxon>Saprospiria</taxon>
        <taxon>Saprospirales</taxon>
        <taxon>Lewinellaceae</taxon>
        <taxon>Neolewinella</taxon>
    </lineage>
</organism>
<evidence type="ECO:0000256" key="1">
    <source>
        <dbReference type="ARBA" id="ARBA00010641"/>
    </source>
</evidence>
<dbReference type="InterPro" id="IPR036388">
    <property type="entry name" value="WH-like_DNA-bd_sf"/>
</dbReference>
<dbReference type="Gene3D" id="1.10.10.10">
    <property type="entry name" value="Winged helix-like DNA-binding domain superfamily/Winged helix DNA-binding domain"/>
    <property type="match status" value="1"/>
</dbReference>
<dbReference type="InterPro" id="IPR039425">
    <property type="entry name" value="RNA_pol_sigma-70-like"/>
</dbReference>
<feature type="domain" description="RNA polymerase sigma-70 region 2" evidence="6">
    <location>
        <begin position="12"/>
        <end position="76"/>
    </location>
</feature>
<proteinExistence type="inferred from homology"/>
<dbReference type="PANTHER" id="PTHR43133">
    <property type="entry name" value="RNA POLYMERASE ECF-TYPE SIGMA FACTO"/>
    <property type="match status" value="1"/>
</dbReference>
<keyword evidence="5" id="KW-0804">Transcription</keyword>
<evidence type="ECO:0000259" key="6">
    <source>
        <dbReference type="Pfam" id="PF04542"/>
    </source>
</evidence>
<dbReference type="OrthoDB" id="9784272at2"/>
<dbReference type="NCBIfam" id="TIGR02937">
    <property type="entry name" value="sigma70-ECF"/>
    <property type="match status" value="1"/>
</dbReference>
<keyword evidence="9" id="KW-1185">Reference proteome</keyword>
<dbReference type="EMBL" id="SRSF01000002">
    <property type="protein sequence ID" value="THH40400.1"/>
    <property type="molecule type" value="Genomic_DNA"/>
</dbReference>
<evidence type="ECO:0000259" key="7">
    <source>
        <dbReference type="Pfam" id="PF08281"/>
    </source>
</evidence>
<dbReference type="SUPFAM" id="SSF88659">
    <property type="entry name" value="Sigma3 and sigma4 domains of RNA polymerase sigma factors"/>
    <property type="match status" value="1"/>
</dbReference>
<dbReference type="InterPro" id="IPR014284">
    <property type="entry name" value="RNA_pol_sigma-70_dom"/>
</dbReference>
<protein>
    <submittedName>
        <fullName evidence="8">Sigma-70 family RNA polymerase sigma factor</fullName>
    </submittedName>
</protein>
<dbReference type="InterPro" id="IPR013324">
    <property type="entry name" value="RNA_pol_sigma_r3/r4-like"/>
</dbReference>
<keyword evidence="2" id="KW-0805">Transcription regulation</keyword>
<dbReference type="InterPro" id="IPR013249">
    <property type="entry name" value="RNA_pol_sigma70_r4_t2"/>
</dbReference>
<dbReference type="GO" id="GO:0016987">
    <property type="term" value="F:sigma factor activity"/>
    <property type="evidence" value="ECO:0007669"/>
    <property type="project" value="UniProtKB-KW"/>
</dbReference>
<evidence type="ECO:0000256" key="3">
    <source>
        <dbReference type="ARBA" id="ARBA00023082"/>
    </source>
</evidence>
<dbReference type="Pfam" id="PF04542">
    <property type="entry name" value="Sigma70_r2"/>
    <property type="match status" value="1"/>
</dbReference>
<evidence type="ECO:0000313" key="9">
    <source>
        <dbReference type="Proteomes" id="UP000308528"/>
    </source>
</evidence>
<dbReference type="InterPro" id="IPR007627">
    <property type="entry name" value="RNA_pol_sigma70_r2"/>
</dbReference>
<evidence type="ECO:0000256" key="4">
    <source>
        <dbReference type="ARBA" id="ARBA00023125"/>
    </source>
</evidence>
<dbReference type="GO" id="GO:0003677">
    <property type="term" value="F:DNA binding"/>
    <property type="evidence" value="ECO:0007669"/>
    <property type="project" value="UniProtKB-KW"/>
</dbReference>
<keyword evidence="4" id="KW-0238">DNA-binding</keyword>
<dbReference type="PANTHER" id="PTHR43133:SF8">
    <property type="entry name" value="RNA POLYMERASE SIGMA FACTOR HI_1459-RELATED"/>
    <property type="match status" value="1"/>
</dbReference>
<dbReference type="RefSeq" id="WP_136457626.1">
    <property type="nucleotide sequence ID" value="NZ_SRSF01000002.1"/>
</dbReference>
<dbReference type="Proteomes" id="UP000308528">
    <property type="component" value="Unassembled WGS sequence"/>
</dbReference>
<feature type="domain" description="RNA polymerase sigma factor 70 region 4 type 2" evidence="7">
    <location>
        <begin position="107"/>
        <end position="159"/>
    </location>
</feature>
<reference evidence="8 9" key="1">
    <citation type="submission" date="2019-04" db="EMBL/GenBank/DDBJ databases">
        <title>Lewinella litorea sp. nov., isolated from a marine sand.</title>
        <authorList>
            <person name="Yoon J.-H."/>
        </authorList>
    </citation>
    <scope>NUCLEOTIDE SEQUENCE [LARGE SCALE GENOMIC DNA]</scope>
    <source>
        <strain evidence="8 9">HSMS-39</strain>
    </source>
</reference>
<dbReference type="Pfam" id="PF08281">
    <property type="entry name" value="Sigma70_r4_2"/>
    <property type="match status" value="1"/>
</dbReference>
<dbReference type="InterPro" id="IPR013325">
    <property type="entry name" value="RNA_pol_sigma_r2"/>
</dbReference>
<accession>A0A4S4NVV6</accession>
<gene>
    <name evidence="8" type="ORF">E4021_06605</name>
</gene>
<comment type="similarity">
    <text evidence="1">Belongs to the sigma-70 factor family. ECF subfamily.</text>
</comment>
<dbReference type="GO" id="GO:0006352">
    <property type="term" value="P:DNA-templated transcription initiation"/>
    <property type="evidence" value="ECO:0007669"/>
    <property type="project" value="InterPro"/>
</dbReference>